<dbReference type="GO" id="GO:0004672">
    <property type="term" value="F:protein kinase activity"/>
    <property type="evidence" value="ECO:0007669"/>
    <property type="project" value="InterPro"/>
</dbReference>
<gene>
    <name evidence="3" type="ORF">POM88_037227</name>
    <name evidence="4" type="ORF">POM88_037231</name>
    <name evidence="5" type="ORF">POM88_037235</name>
</gene>
<dbReference type="InterPro" id="IPR000719">
    <property type="entry name" value="Prot_kinase_dom"/>
</dbReference>
<evidence type="ECO:0000256" key="1">
    <source>
        <dbReference type="ARBA" id="ARBA00004479"/>
    </source>
</evidence>
<dbReference type="Proteomes" id="UP001237642">
    <property type="component" value="Unassembled WGS sequence"/>
</dbReference>
<keyword evidence="6" id="KW-1185">Reference proteome</keyword>
<dbReference type="Gene3D" id="1.10.510.10">
    <property type="entry name" value="Transferase(Phosphotransferase) domain 1"/>
    <property type="match status" value="1"/>
</dbReference>
<dbReference type="PANTHER" id="PTHR48006">
    <property type="entry name" value="LEUCINE-RICH REPEAT-CONTAINING PROTEIN DDB_G0281931-RELATED"/>
    <property type="match status" value="1"/>
</dbReference>
<reference evidence="4" key="1">
    <citation type="submission" date="2023-02" db="EMBL/GenBank/DDBJ databases">
        <title>Genome of toxic invasive species Heracleum sosnowskyi carries increased number of genes despite the absence of recent whole-genome duplications.</title>
        <authorList>
            <person name="Schelkunov M."/>
            <person name="Shtratnikova V."/>
            <person name="Makarenko M."/>
            <person name="Klepikova A."/>
            <person name="Omelchenko D."/>
            <person name="Novikova G."/>
            <person name="Obukhova E."/>
            <person name="Bogdanov V."/>
            <person name="Penin A."/>
            <person name="Logacheva M."/>
        </authorList>
    </citation>
    <scope>NUCLEOTIDE SEQUENCE</scope>
    <source>
        <strain evidence="4">Hsosn_3</strain>
        <tissue evidence="4">Leaf</tissue>
    </source>
</reference>
<dbReference type="InterPro" id="IPR011009">
    <property type="entry name" value="Kinase-like_dom_sf"/>
</dbReference>
<dbReference type="InterPro" id="IPR001245">
    <property type="entry name" value="Ser-Thr/Tyr_kinase_cat_dom"/>
</dbReference>
<dbReference type="GO" id="GO:0005524">
    <property type="term" value="F:ATP binding"/>
    <property type="evidence" value="ECO:0007669"/>
    <property type="project" value="InterPro"/>
</dbReference>
<evidence type="ECO:0000313" key="5">
    <source>
        <dbReference type="EMBL" id="KAK1371143.1"/>
    </source>
</evidence>
<dbReference type="InterPro" id="IPR051824">
    <property type="entry name" value="LRR_Rcpt-Like_S/T_Kinase"/>
</dbReference>
<feature type="domain" description="Protein kinase" evidence="2">
    <location>
        <begin position="1"/>
        <end position="131"/>
    </location>
</feature>
<comment type="caution">
    <text evidence="4">The sequence shown here is derived from an EMBL/GenBank/DDBJ whole genome shotgun (WGS) entry which is preliminary data.</text>
</comment>
<evidence type="ECO:0000259" key="2">
    <source>
        <dbReference type="PROSITE" id="PS50011"/>
    </source>
</evidence>
<dbReference type="PANTHER" id="PTHR48006:SF87">
    <property type="entry name" value="INACTIVE LRR RECEPTOR-LIKE SERINE_THREONINE-PROTEIN KINASE BIR2"/>
    <property type="match status" value="1"/>
</dbReference>
<name>A0AAD8HPT4_9APIA</name>
<dbReference type="EMBL" id="JAUIZM010000008">
    <property type="protein sequence ID" value="KAK1371143.1"/>
    <property type="molecule type" value="Genomic_DNA"/>
</dbReference>
<reference evidence="4" key="2">
    <citation type="submission" date="2023-05" db="EMBL/GenBank/DDBJ databases">
        <authorList>
            <person name="Schelkunov M.I."/>
        </authorList>
    </citation>
    <scope>NUCLEOTIDE SEQUENCE</scope>
    <source>
        <strain evidence="4">Hsosn_3</strain>
        <tissue evidence="4">Leaf</tissue>
    </source>
</reference>
<dbReference type="EMBL" id="JAUIZM010000008">
    <property type="protein sequence ID" value="KAK1371135.1"/>
    <property type="molecule type" value="Genomic_DNA"/>
</dbReference>
<protein>
    <recommendedName>
        <fullName evidence="2">Protein kinase domain-containing protein</fullName>
    </recommendedName>
</protein>
<dbReference type="GO" id="GO:0016020">
    <property type="term" value="C:membrane"/>
    <property type="evidence" value="ECO:0007669"/>
    <property type="project" value="UniProtKB-SubCell"/>
</dbReference>
<dbReference type="AlphaFoldDB" id="A0AAD8HPT4"/>
<dbReference type="Pfam" id="PF07714">
    <property type="entry name" value="PK_Tyr_Ser-Thr"/>
    <property type="match status" value="1"/>
</dbReference>
<proteinExistence type="predicted"/>
<sequence length="131" mass="14606">MSRLGQLRHPNLVPLLGFCIVEDERLLVYKHMPNSSLYSLLYLGVAPTSNSFLLDWPARFRIGVGAARGLAWLHHGCQPPYLHQNISSNVILLDDDYDARITDFGLAKLVGSVDSNDSSFVLVFYVVSLDT</sequence>
<comment type="subcellular location">
    <subcellularLocation>
        <location evidence="1">Membrane</location>
        <topology evidence="1">Single-pass type I membrane protein</topology>
    </subcellularLocation>
</comment>
<evidence type="ECO:0000313" key="4">
    <source>
        <dbReference type="EMBL" id="KAK1371139.1"/>
    </source>
</evidence>
<dbReference type="PROSITE" id="PS50011">
    <property type="entry name" value="PROTEIN_KINASE_DOM"/>
    <property type="match status" value="1"/>
</dbReference>
<evidence type="ECO:0000313" key="6">
    <source>
        <dbReference type="Proteomes" id="UP001237642"/>
    </source>
</evidence>
<evidence type="ECO:0000313" key="3">
    <source>
        <dbReference type="EMBL" id="KAK1371135.1"/>
    </source>
</evidence>
<organism evidence="4 6">
    <name type="scientific">Heracleum sosnowskyi</name>
    <dbReference type="NCBI Taxonomy" id="360622"/>
    <lineage>
        <taxon>Eukaryota</taxon>
        <taxon>Viridiplantae</taxon>
        <taxon>Streptophyta</taxon>
        <taxon>Embryophyta</taxon>
        <taxon>Tracheophyta</taxon>
        <taxon>Spermatophyta</taxon>
        <taxon>Magnoliopsida</taxon>
        <taxon>eudicotyledons</taxon>
        <taxon>Gunneridae</taxon>
        <taxon>Pentapetalae</taxon>
        <taxon>asterids</taxon>
        <taxon>campanulids</taxon>
        <taxon>Apiales</taxon>
        <taxon>Apiaceae</taxon>
        <taxon>Apioideae</taxon>
        <taxon>apioid superclade</taxon>
        <taxon>Tordylieae</taxon>
        <taxon>Tordyliinae</taxon>
        <taxon>Heracleum</taxon>
    </lineage>
</organism>
<accession>A0AAD8HPT4</accession>
<dbReference type="EMBL" id="JAUIZM010000008">
    <property type="protein sequence ID" value="KAK1371139.1"/>
    <property type="molecule type" value="Genomic_DNA"/>
</dbReference>
<dbReference type="Gene3D" id="3.30.200.20">
    <property type="entry name" value="Phosphorylase Kinase, domain 1"/>
    <property type="match status" value="1"/>
</dbReference>
<dbReference type="SUPFAM" id="SSF56112">
    <property type="entry name" value="Protein kinase-like (PK-like)"/>
    <property type="match status" value="1"/>
</dbReference>